<evidence type="ECO:0000313" key="1">
    <source>
        <dbReference type="EMBL" id="RGC09506.1"/>
    </source>
</evidence>
<sequence>MNQKIIMNNKKIIVIKCWKHVNDSVFLITDLFSNEKSIYTGAGDDLSDFMIESNFRFLDEICCLKV</sequence>
<proteinExistence type="predicted"/>
<dbReference type="Proteomes" id="UP000260025">
    <property type="component" value="Unassembled WGS sequence"/>
</dbReference>
<organism evidence="1 2">
    <name type="scientific">Clostridium innocuum</name>
    <dbReference type="NCBI Taxonomy" id="1522"/>
    <lineage>
        <taxon>Bacteria</taxon>
        <taxon>Bacillati</taxon>
        <taxon>Bacillota</taxon>
        <taxon>Clostridia</taxon>
        <taxon>Eubacteriales</taxon>
        <taxon>Clostridiaceae</taxon>
        <taxon>Clostridium</taxon>
    </lineage>
</organism>
<name>A0A3E2VGP8_CLOIN</name>
<accession>A0A3E2VGP8</accession>
<reference evidence="1 2" key="1">
    <citation type="submission" date="2018-08" db="EMBL/GenBank/DDBJ databases">
        <title>A genome reference for cultivated species of the human gut microbiota.</title>
        <authorList>
            <person name="Zou Y."/>
            <person name="Xue W."/>
            <person name="Luo G."/>
        </authorList>
    </citation>
    <scope>NUCLEOTIDE SEQUENCE [LARGE SCALE GENOMIC DNA]</scope>
    <source>
        <strain evidence="1 2">OF01-2LB</strain>
    </source>
</reference>
<dbReference type="AlphaFoldDB" id="A0A3E2VGP8"/>
<gene>
    <name evidence="1" type="ORF">DXA38_21040</name>
</gene>
<dbReference type="EMBL" id="QVEV01000057">
    <property type="protein sequence ID" value="RGC09506.1"/>
    <property type="molecule type" value="Genomic_DNA"/>
</dbReference>
<evidence type="ECO:0000313" key="2">
    <source>
        <dbReference type="Proteomes" id="UP000260025"/>
    </source>
</evidence>
<protein>
    <submittedName>
        <fullName evidence="1">Uncharacterized protein</fullName>
    </submittedName>
</protein>
<comment type="caution">
    <text evidence="1">The sequence shown here is derived from an EMBL/GenBank/DDBJ whole genome shotgun (WGS) entry which is preliminary data.</text>
</comment>